<dbReference type="AlphaFoldDB" id="A0A5B7HXI7"/>
<accession>A0A5B7HXI7</accession>
<evidence type="ECO:0000313" key="3">
    <source>
        <dbReference type="Proteomes" id="UP000324222"/>
    </source>
</evidence>
<dbReference type="EMBL" id="VSRR010038939">
    <property type="protein sequence ID" value="MPC74446.1"/>
    <property type="molecule type" value="Genomic_DNA"/>
</dbReference>
<proteinExistence type="predicted"/>
<keyword evidence="3" id="KW-1185">Reference proteome</keyword>
<sequence length="26" mass="2934">MTRKNGLPPKANGTLVRKKNPELITR</sequence>
<protein>
    <submittedName>
        <fullName evidence="2">Uncharacterized protein</fullName>
    </submittedName>
</protein>
<evidence type="ECO:0000256" key="1">
    <source>
        <dbReference type="SAM" id="MobiDB-lite"/>
    </source>
</evidence>
<feature type="region of interest" description="Disordered" evidence="1">
    <location>
        <begin position="1"/>
        <end position="26"/>
    </location>
</feature>
<organism evidence="2 3">
    <name type="scientific">Portunus trituberculatus</name>
    <name type="common">Swimming crab</name>
    <name type="synonym">Neptunus trituberculatus</name>
    <dbReference type="NCBI Taxonomy" id="210409"/>
    <lineage>
        <taxon>Eukaryota</taxon>
        <taxon>Metazoa</taxon>
        <taxon>Ecdysozoa</taxon>
        <taxon>Arthropoda</taxon>
        <taxon>Crustacea</taxon>
        <taxon>Multicrustacea</taxon>
        <taxon>Malacostraca</taxon>
        <taxon>Eumalacostraca</taxon>
        <taxon>Eucarida</taxon>
        <taxon>Decapoda</taxon>
        <taxon>Pleocyemata</taxon>
        <taxon>Brachyura</taxon>
        <taxon>Eubrachyura</taxon>
        <taxon>Portunoidea</taxon>
        <taxon>Portunidae</taxon>
        <taxon>Portuninae</taxon>
        <taxon>Portunus</taxon>
    </lineage>
</organism>
<comment type="caution">
    <text evidence="2">The sequence shown here is derived from an EMBL/GenBank/DDBJ whole genome shotgun (WGS) entry which is preliminary data.</text>
</comment>
<reference evidence="2 3" key="1">
    <citation type="submission" date="2019-05" db="EMBL/GenBank/DDBJ databases">
        <title>Another draft genome of Portunus trituberculatus and its Hox gene families provides insights of decapod evolution.</title>
        <authorList>
            <person name="Jeong J.-H."/>
            <person name="Song I."/>
            <person name="Kim S."/>
            <person name="Choi T."/>
            <person name="Kim D."/>
            <person name="Ryu S."/>
            <person name="Kim W."/>
        </authorList>
    </citation>
    <scope>NUCLEOTIDE SEQUENCE [LARGE SCALE GENOMIC DNA]</scope>
    <source>
        <tissue evidence="2">Muscle</tissue>
    </source>
</reference>
<evidence type="ECO:0000313" key="2">
    <source>
        <dbReference type="EMBL" id="MPC74446.1"/>
    </source>
</evidence>
<name>A0A5B7HXI7_PORTR</name>
<dbReference type="Proteomes" id="UP000324222">
    <property type="component" value="Unassembled WGS sequence"/>
</dbReference>
<gene>
    <name evidence="2" type="ORF">E2C01_068805</name>
</gene>